<dbReference type="AlphaFoldDB" id="A0AAQ3PTD4"/>
<dbReference type="PANTHER" id="PTHR24559">
    <property type="entry name" value="TRANSPOSON TY3-I GAG-POL POLYPROTEIN"/>
    <property type="match status" value="1"/>
</dbReference>
<dbReference type="EMBL" id="CP144745">
    <property type="protein sequence ID" value="WVZ52369.1"/>
    <property type="molecule type" value="Genomic_DNA"/>
</dbReference>
<name>A0AAQ3PTD4_PASNO</name>
<dbReference type="Proteomes" id="UP001341281">
    <property type="component" value="Chromosome 01"/>
</dbReference>
<accession>A0AAQ3PTD4</accession>
<organism evidence="2 3">
    <name type="scientific">Paspalum notatum var. saurae</name>
    <dbReference type="NCBI Taxonomy" id="547442"/>
    <lineage>
        <taxon>Eukaryota</taxon>
        <taxon>Viridiplantae</taxon>
        <taxon>Streptophyta</taxon>
        <taxon>Embryophyta</taxon>
        <taxon>Tracheophyta</taxon>
        <taxon>Spermatophyta</taxon>
        <taxon>Magnoliopsida</taxon>
        <taxon>Liliopsida</taxon>
        <taxon>Poales</taxon>
        <taxon>Poaceae</taxon>
        <taxon>PACMAD clade</taxon>
        <taxon>Panicoideae</taxon>
        <taxon>Andropogonodae</taxon>
        <taxon>Paspaleae</taxon>
        <taxon>Paspalinae</taxon>
        <taxon>Paspalum</taxon>
    </lineage>
</organism>
<dbReference type="InterPro" id="IPR000477">
    <property type="entry name" value="RT_dom"/>
</dbReference>
<dbReference type="Pfam" id="PF00078">
    <property type="entry name" value="RVT_1"/>
    <property type="match status" value="1"/>
</dbReference>
<evidence type="ECO:0000259" key="1">
    <source>
        <dbReference type="Pfam" id="PF00078"/>
    </source>
</evidence>
<dbReference type="Gene3D" id="3.30.70.270">
    <property type="match status" value="1"/>
</dbReference>
<evidence type="ECO:0000313" key="2">
    <source>
        <dbReference type="EMBL" id="WVZ52369.1"/>
    </source>
</evidence>
<proteinExistence type="predicted"/>
<reference evidence="2 3" key="1">
    <citation type="submission" date="2024-02" db="EMBL/GenBank/DDBJ databases">
        <title>High-quality chromosome-scale genome assembly of Pensacola bahiagrass (Paspalum notatum Flugge var. saurae).</title>
        <authorList>
            <person name="Vega J.M."/>
            <person name="Podio M."/>
            <person name="Orjuela J."/>
            <person name="Siena L.A."/>
            <person name="Pessino S.C."/>
            <person name="Combes M.C."/>
            <person name="Mariac C."/>
            <person name="Albertini E."/>
            <person name="Pupilli F."/>
            <person name="Ortiz J.P.A."/>
            <person name="Leblanc O."/>
        </authorList>
    </citation>
    <scope>NUCLEOTIDE SEQUENCE [LARGE SCALE GENOMIC DNA]</scope>
    <source>
        <strain evidence="2">R1</strain>
        <tissue evidence="2">Leaf</tissue>
    </source>
</reference>
<evidence type="ECO:0000313" key="3">
    <source>
        <dbReference type="Proteomes" id="UP001341281"/>
    </source>
</evidence>
<dbReference type="SUPFAM" id="SSF56672">
    <property type="entry name" value="DNA/RNA polymerases"/>
    <property type="match status" value="1"/>
</dbReference>
<dbReference type="PANTHER" id="PTHR24559:SF442">
    <property type="entry name" value="RNA-DIRECTED DNA POLYMERASE HOMOLOG"/>
    <property type="match status" value="1"/>
</dbReference>
<gene>
    <name evidence="2" type="ORF">U9M48_003438</name>
</gene>
<dbReference type="InterPro" id="IPR053134">
    <property type="entry name" value="RNA-dir_DNA_polymerase"/>
</dbReference>
<sequence>MNEVLRGFIGKFVVVYFDDILIYSKSLHEHMDHLRAVFAALRAARLFVSLRPQRFHKCEASKHLLDFIVALCQISAPSLPPSNELTKRGGKSQKDAFNLLKDKLTHAPLLQLPDFGKTFELECDDWLCFNARK</sequence>
<dbReference type="InterPro" id="IPR043128">
    <property type="entry name" value="Rev_trsase/Diguanyl_cyclase"/>
</dbReference>
<protein>
    <recommendedName>
        <fullName evidence="1">Reverse transcriptase domain-containing protein</fullName>
    </recommendedName>
</protein>
<dbReference type="InterPro" id="IPR043502">
    <property type="entry name" value="DNA/RNA_pol_sf"/>
</dbReference>
<keyword evidence="3" id="KW-1185">Reference proteome</keyword>
<feature type="domain" description="Reverse transcriptase" evidence="1">
    <location>
        <begin position="1"/>
        <end position="50"/>
    </location>
</feature>